<dbReference type="HOGENOM" id="CLU_143358_0_1_9"/>
<accession>C0EFE9</accession>
<reference evidence="1 2" key="1">
    <citation type="submission" date="2009-01" db="EMBL/GenBank/DDBJ databases">
        <authorList>
            <person name="Fulton L."/>
            <person name="Clifton S."/>
            <person name="Fulton B."/>
            <person name="Xu J."/>
            <person name="Minx P."/>
            <person name="Pepin K.H."/>
            <person name="Johnson M."/>
            <person name="Bhonagiri V."/>
            <person name="Nash W.E."/>
            <person name="Mardis E.R."/>
            <person name="Wilson R.K."/>
        </authorList>
    </citation>
    <scope>NUCLEOTIDE SEQUENCE [LARGE SCALE GENOMIC DNA]</scope>
    <source>
        <strain evidence="1 2">DSM 5476</strain>
    </source>
</reference>
<dbReference type="eggNOG" id="ENOG5033DNC">
    <property type="taxonomic scope" value="Bacteria"/>
</dbReference>
<comment type="caution">
    <text evidence="1">The sequence shown here is derived from an EMBL/GenBank/DDBJ whole genome shotgun (WGS) entry which is preliminary data.</text>
</comment>
<proteinExistence type="predicted"/>
<dbReference type="Pfam" id="PF20092">
    <property type="entry name" value="DUF6483"/>
    <property type="match status" value="1"/>
</dbReference>
<protein>
    <submittedName>
        <fullName evidence="1">Uncharacterized protein</fullName>
    </submittedName>
</protein>
<evidence type="ECO:0000313" key="2">
    <source>
        <dbReference type="Proteomes" id="UP000003340"/>
    </source>
</evidence>
<dbReference type="AlphaFoldDB" id="C0EFE9"/>
<dbReference type="InterPro" id="IPR045507">
    <property type="entry name" value="DUF6483"/>
</dbReference>
<dbReference type="STRING" id="537013.CLOSTMETH_02591"/>
<reference evidence="1 2" key="2">
    <citation type="submission" date="2009-02" db="EMBL/GenBank/DDBJ databases">
        <title>Draft genome sequence of Clostridium methylpentosum (DSM 5476).</title>
        <authorList>
            <person name="Sudarsanam P."/>
            <person name="Ley R."/>
            <person name="Guruge J."/>
            <person name="Turnbaugh P.J."/>
            <person name="Mahowald M."/>
            <person name="Liep D."/>
            <person name="Gordon J."/>
        </authorList>
    </citation>
    <scope>NUCLEOTIDE SEQUENCE [LARGE SCALE GENOMIC DNA]</scope>
    <source>
        <strain evidence="1 2">DSM 5476</strain>
    </source>
</reference>
<name>C0EFE9_9FIRM</name>
<sequence>MLILFIQYDWFLFQIQLLALAIARIVFGKGSLEYETESEEIPTTTDLLHRRLLELLAKKRICEAENLLFDSLDPHNKSGLALALDFYDRLNKLTDEELEQNNFSREEIDSGLRDVMKLYELSIPNL</sequence>
<gene>
    <name evidence="1" type="ORF">CLOSTMETH_02591</name>
</gene>
<evidence type="ECO:0000313" key="1">
    <source>
        <dbReference type="EMBL" id="EEG29758.1"/>
    </source>
</evidence>
<dbReference type="EMBL" id="ACEC01000091">
    <property type="protein sequence ID" value="EEG29758.1"/>
    <property type="molecule type" value="Genomic_DNA"/>
</dbReference>
<keyword evidence="2" id="KW-1185">Reference proteome</keyword>
<dbReference type="Proteomes" id="UP000003340">
    <property type="component" value="Unassembled WGS sequence"/>
</dbReference>
<organism evidence="1 2">
    <name type="scientific">[Clostridium] methylpentosum DSM 5476</name>
    <dbReference type="NCBI Taxonomy" id="537013"/>
    <lineage>
        <taxon>Bacteria</taxon>
        <taxon>Bacillati</taxon>
        <taxon>Bacillota</taxon>
        <taxon>Clostridia</taxon>
        <taxon>Eubacteriales</taxon>
        <taxon>Oscillospiraceae</taxon>
        <taxon>Oscillospiraceae incertae sedis</taxon>
    </lineage>
</organism>